<feature type="region of interest" description="Disordered" evidence="1">
    <location>
        <begin position="867"/>
        <end position="902"/>
    </location>
</feature>
<protein>
    <recommendedName>
        <fullName evidence="4">Mus7/MMS22 family-domain-containing protein</fullName>
    </recommendedName>
</protein>
<feature type="region of interest" description="Disordered" evidence="1">
    <location>
        <begin position="673"/>
        <end position="793"/>
    </location>
</feature>
<proteinExistence type="predicted"/>
<organism evidence="2 3">
    <name type="scientific">Meripilus lineatus</name>
    <dbReference type="NCBI Taxonomy" id="2056292"/>
    <lineage>
        <taxon>Eukaryota</taxon>
        <taxon>Fungi</taxon>
        <taxon>Dikarya</taxon>
        <taxon>Basidiomycota</taxon>
        <taxon>Agaricomycotina</taxon>
        <taxon>Agaricomycetes</taxon>
        <taxon>Polyporales</taxon>
        <taxon>Meripilaceae</taxon>
        <taxon>Meripilus</taxon>
    </lineage>
</organism>
<feature type="compositionally biased region" description="Acidic residues" evidence="1">
    <location>
        <begin position="144"/>
        <end position="154"/>
    </location>
</feature>
<name>A0AAD5YIK8_9APHY</name>
<dbReference type="GO" id="GO:0035361">
    <property type="term" value="C:Cul8-RING ubiquitin ligase complex"/>
    <property type="evidence" value="ECO:0007669"/>
    <property type="project" value="TreeGrafter"/>
</dbReference>
<evidence type="ECO:0000256" key="1">
    <source>
        <dbReference type="SAM" id="MobiDB-lite"/>
    </source>
</evidence>
<feature type="compositionally biased region" description="Polar residues" evidence="1">
    <location>
        <begin position="155"/>
        <end position="184"/>
    </location>
</feature>
<accession>A0AAD5YIK8</accession>
<feature type="region of interest" description="Disordered" evidence="1">
    <location>
        <begin position="39"/>
        <end position="657"/>
    </location>
</feature>
<dbReference type="PANTHER" id="PTHR28122">
    <property type="entry name" value="E3 UBIQUITIN-PROTEIN LIGASE SUBSTRATE RECEPTOR MMS22"/>
    <property type="match status" value="1"/>
</dbReference>
<evidence type="ECO:0000313" key="3">
    <source>
        <dbReference type="Proteomes" id="UP001212997"/>
    </source>
</evidence>
<sequence>MNIDDLEVVPTSDSGEEENFEEWCLAFIKKRAELAAQSAAVPIVNSRLSPSRTQRSADERSPPRKRIKSPESITRNNHVPPAPDYVPALVPQADNPFQDPYPVAGPPLTGLHRISSAGELSMSPPSTLPLPTPEPQGGDTFPEIADDTLPDDGPESQSTIHSIPSATPKTSIQSILPTSHTPSSARIEGPLPNPATLFTPPHSPVLIPSSVTPRTPSARSLRRSQSSSPLTPPTSDKNQSPRRAPSQPSSGVSPTNLNQAQPTEQPDPVEGRSRYPFRQRYPINVKPYQLDQALYKQQLRSNPDAIVEPRSPSRRRRKSPGLPTSGTEPADEREASVSSGASDGERNRKRKGKERAREDHQHPDPIEDVDVPPSILRDIQSVKQPRRYPAAFQDDFSTTGSEDDQNLMPPISSETRDRKKRKRRRTRAFPMKSNESNELSSPKKDRIPSPERLPSLPASTSVKINHDPPKGPQLAQRGPLFRSQSLPSLGEQWDPGDVADASEIPAPAVASDVFPSSQMDLPPTSSSVPDLTRLSPSPPAESVVLDDETSESSVDPREAILRRLYPPRMVEQMMEKSLDRPPRSRKKKPPHDDDSGPLQPGQTRVRRVAVPHVEREIHGDTESSDAEQPPSRSQSVGSQHSVISIPSGSDGNESSDIQQVNAGDWDFAEEFSREGEAEEMDHIDFMLSRTNTGQRRNSGRRRQGRKRGRNATTRIITGGARRYGPKRQTTLPFVRHSGPSRRPSHVTQVRRTIPLSNGGDRNDNTEDATETHIEEHQISETEGQEESRQLRRKQGRNVAGLHVFTFNQHHIVSGRAHPSGVTIDVEAEGPMASSSRPSGVLNRRCHRNPPVGKRSIMERTISRLEDFWLPDSQDPEVGNDVPRSNRPPQHRSSTTPSRQSIDFDVPLLPPGIRFSATTFLGRGYLNELLSLGQSLQDPFRPPPLTAFQSDFSTFSSTSVFTETFGKVGDILLSAIPDPSSGDRLGTRQGWERDFHSISQHVSWYLVHSDPDDLSLLSDTIMNFLLRVDDIVEEQWTSQTNPVRTHDPLVIEVLWFAVELSLRSQGSPRPADLNRTTFLLVRTMWDLGLETVIESVTMQDEQALDSSSTPQRVAEIWICLIHLAQSPSVQSNIRTHLLWDSLQSLLKSIYDQRDVNELEVGRRTWQGIFGLCALSQFTVHGMVTSIPRLEPSWETVASVLKHAPLADTRPAEEGALRRPGAIRKRDRYIRLLVSRCMLLNTRWRWRLEKAAQMFTTLHTVYKSRHFANLSDESSDLPSFLRKNNIELLLDHKRSDTAFTLFLKLVVRAAKEASPPEQADITLTPMVKKFLSLAIPVGAVPFTKTSPPTAPELSMLYNRFSAIAVALYLEPGQWEKLLDRVRHHYLNFTDADMESRRACIRGAMALTILLQHLKVSLSGALAWMNDMTNVLVDEYRSATAPTPSAKSSPLADKDNAILCIRMVLRSIQKIVKTPLMRSENSSPAYPDPSLLQGSWVTRVFSTETDLTTIPETGVEVRSLVQTFLDARTAIMPKPPRPPIATLANEESQESQEDYWSFDQYMDDPELLLGTGAKLPEEVEKRDKTLAEVVDAHISPAIYRLVCRQFNSLKDQKGPITNLDELGRWVDCWVGCANVVVYNQRRDWSLYLNLGRQSWQGIHDPNTRRQVGLLFMLKMLQLDPMSYPDHQERFLEVLFESFATPRVTREHEYTSLVFSIDGLRQQCLQELPCERPHALADFKLTKTGFLEQRAIWVEHIFSRIVVALELDDRSRAEYTRQVQISITCVISFLAAMRDHHEQMPPDNPDCKEYATFCARISESLRMHPILWDHTRLQHSIRWLEDVSVE</sequence>
<feature type="compositionally biased region" description="Basic and acidic residues" evidence="1">
    <location>
        <begin position="673"/>
        <end position="684"/>
    </location>
</feature>
<dbReference type="InterPro" id="IPR019021">
    <property type="entry name" value="Mms22"/>
</dbReference>
<feature type="compositionally biased region" description="Basic residues" evidence="1">
    <location>
        <begin position="697"/>
        <end position="709"/>
    </location>
</feature>
<dbReference type="EMBL" id="JANAWD010000206">
    <property type="protein sequence ID" value="KAJ3483984.1"/>
    <property type="molecule type" value="Genomic_DNA"/>
</dbReference>
<dbReference type="GO" id="GO:0000724">
    <property type="term" value="P:double-strand break repair via homologous recombination"/>
    <property type="evidence" value="ECO:0007669"/>
    <property type="project" value="TreeGrafter"/>
</dbReference>
<evidence type="ECO:0000313" key="2">
    <source>
        <dbReference type="EMBL" id="KAJ3483984.1"/>
    </source>
</evidence>
<feature type="compositionally biased region" description="Polar residues" evidence="1">
    <location>
        <begin position="514"/>
        <end position="529"/>
    </location>
</feature>
<evidence type="ECO:0008006" key="4">
    <source>
        <dbReference type="Google" id="ProtNLM"/>
    </source>
</evidence>
<keyword evidence="3" id="KW-1185">Reference proteome</keyword>
<dbReference type="GO" id="GO:0005634">
    <property type="term" value="C:nucleus"/>
    <property type="evidence" value="ECO:0007669"/>
    <property type="project" value="InterPro"/>
</dbReference>
<feature type="compositionally biased region" description="Polar residues" evidence="1">
    <location>
        <begin position="251"/>
        <end position="264"/>
    </location>
</feature>
<dbReference type="GO" id="GO:0031297">
    <property type="term" value="P:replication fork processing"/>
    <property type="evidence" value="ECO:0007669"/>
    <property type="project" value="InterPro"/>
</dbReference>
<comment type="caution">
    <text evidence="2">The sequence shown here is derived from an EMBL/GenBank/DDBJ whole genome shotgun (WGS) entry which is preliminary data.</text>
</comment>
<feature type="compositionally biased region" description="Basic and acidic residues" evidence="1">
    <location>
        <begin position="760"/>
        <end position="789"/>
    </location>
</feature>
<feature type="compositionally biased region" description="Basic and acidic residues" evidence="1">
    <location>
        <begin position="612"/>
        <end position="621"/>
    </location>
</feature>
<feature type="compositionally biased region" description="Low complexity" evidence="1">
    <location>
        <begin position="216"/>
        <end position="250"/>
    </location>
</feature>
<gene>
    <name evidence="2" type="ORF">NLI96_g5952</name>
</gene>
<dbReference type="Pfam" id="PF09462">
    <property type="entry name" value="Mus7"/>
    <property type="match status" value="1"/>
</dbReference>
<feature type="compositionally biased region" description="Basic residues" evidence="1">
    <location>
        <begin position="418"/>
        <end position="427"/>
    </location>
</feature>
<reference evidence="2" key="1">
    <citation type="submission" date="2022-07" db="EMBL/GenBank/DDBJ databases">
        <title>Genome Sequence of Physisporinus lineatus.</title>
        <authorList>
            <person name="Buettner E."/>
        </authorList>
    </citation>
    <scope>NUCLEOTIDE SEQUENCE</scope>
    <source>
        <strain evidence="2">VT162</strain>
    </source>
</reference>
<feature type="compositionally biased region" description="Polar residues" evidence="1">
    <location>
        <begin position="886"/>
        <end position="900"/>
    </location>
</feature>
<feature type="compositionally biased region" description="Basic and acidic residues" evidence="1">
    <location>
        <begin position="573"/>
        <end position="582"/>
    </location>
</feature>
<feature type="region of interest" description="Disordered" evidence="1">
    <location>
        <begin position="829"/>
        <end position="851"/>
    </location>
</feature>
<feature type="compositionally biased region" description="Basic and acidic residues" evidence="1">
    <location>
        <begin position="355"/>
        <end position="365"/>
    </location>
</feature>
<dbReference type="PANTHER" id="PTHR28122:SF1">
    <property type="entry name" value="E3 UBIQUITIN-PROTEIN LIGASE SUBSTRATE RECEPTOR MMS22"/>
    <property type="match status" value="1"/>
</dbReference>
<dbReference type="Proteomes" id="UP001212997">
    <property type="component" value="Unassembled WGS sequence"/>
</dbReference>
<feature type="compositionally biased region" description="Polar residues" evidence="1">
    <location>
        <begin position="630"/>
        <end position="657"/>
    </location>
</feature>